<feature type="region of interest" description="Disordered" evidence="1">
    <location>
        <begin position="47"/>
        <end position="67"/>
    </location>
</feature>
<reference evidence="3 4" key="1">
    <citation type="submission" date="2020-03" db="EMBL/GenBank/DDBJ databases">
        <title>Genomic analysis of Bacteroides faecium CBA7301.</title>
        <authorList>
            <person name="Kim J."/>
            <person name="Roh S.W."/>
        </authorList>
    </citation>
    <scope>NUCLEOTIDE SEQUENCE [LARGE SCALE GENOMIC DNA]</scope>
    <source>
        <strain evidence="3 4">CBA7301</strain>
    </source>
</reference>
<evidence type="ECO:0000313" key="3">
    <source>
        <dbReference type="EMBL" id="QIU97201.1"/>
    </source>
</evidence>
<keyword evidence="4" id="KW-1185">Reference proteome</keyword>
<feature type="chain" id="PRO_5026242025" evidence="2">
    <location>
        <begin position="19"/>
        <end position="840"/>
    </location>
</feature>
<keyword evidence="2" id="KW-0732">Signal</keyword>
<dbReference type="EMBL" id="CP050831">
    <property type="protein sequence ID" value="QIU97201.1"/>
    <property type="molecule type" value="Genomic_DNA"/>
</dbReference>
<name>A0A6H0KVW4_9BACE</name>
<dbReference type="PROSITE" id="PS51257">
    <property type="entry name" value="PROKAR_LIPOPROTEIN"/>
    <property type="match status" value="1"/>
</dbReference>
<organism evidence="3 4">
    <name type="scientific">Bacteroides faecium</name>
    <dbReference type="NCBI Taxonomy" id="2715212"/>
    <lineage>
        <taxon>Bacteria</taxon>
        <taxon>Pseudomonadati</taxon>
        <taxon>Bacteroidota</taxon>
        <taxon>Bacteroidia</taxon>
        <taxon>Bacteroidales</taxon>
        <taxon>Bacteroidaceae</taxon>
        <taxon>Bacteroides</taxon>
    </lineage>
</organism>
<proteinExistence type="predicted"/>
<sequence length="840" mass="92109">MRNVIKVLLLVTIVLVSACESEQKQSNKATGMLSLQLAASKDVINTTTRTEGDSSGNEGDNTEEDDLVPNVGDFTIALMDGNVVKTSWDKFSEYPKYAVLPVGTYVLKAYYGSSDKEGFESPYYEGTQEITIEDDATVEANITCYLTNVKVTVEYTDAFKKYFSDYTTTVQSASGIPVVFSKNEVRAAYVKPGTITVYANVKKQNGQSAKLNVLDIDEAKAREFYRLKLDIDAGSATLKISFDDTTVEKPIEINVSDDILNMQPPFFTASGYSSGEIQEVKEGSSISPLSMLITARNGIKKCVLTTQSTSLLAQGWPASIDLVNPKGEDLEKMKTLGLSMRGLSTNVDKMATLDFSEVISNLQYIGGDDENTFSIVVTDRIGRVNEQEEVIKVKVLDNQFAVGTVDALPVNATSFILPITLDGDLTTIKYQYQENGVWLDIVPSNIASEGINHQVTITLPFMIGKDLSMKISCGSRTEELMISVKPLIFSLQASEMDCWATKAIIHLVYNDIAELDYLQNNMTLQYMENGTDNWVTTKCTVDDEGLAEMTGLLEDQEKARTYQVRAVCVNGVVSTNVVTITTEIAKQLPNAGFESWSWNQTDKNGKPITKNLDLVYWKKWFPWAENEAGEGWNTLNEKTTQDGAAPSKFFGLPTPPYVGCCYVANSGTIPTTDCTSGTYAALVRTVGWGSGSAAAGGASKKGDAGYLYLGTLNKSSYTPQYGIEFSSRPSGVSFMCKYKPKNPVDKFIAKIVVLDSEGNIISEKQLSESECGENSNYTLKRIELDYPKGSKKASKMYILFQSGTQVEPGSTNYDYPPGANLSDGEFLGAQLYIDDVKLVY</sequence>
<dbReference type="KEGG" id="bfc:BacF7301_24940"/>
<dbReference type="InterPro" id="IPR038653">
    <property type="entry name" value="Put_CMD_sf"/>
</dbReference>
<dbReference type="InterPro" id="IPR027840">
    <property type="entry name" value="DUF4493"/>
</dbReference>
<dbReference type="Gene3D" id="2.60.120.890">
    <property type="entry name" value="BT2081, beta-jelly-roll domain"/>
    <property type="match status" value="1"/>
</dbReference>
<protein>
    <submittedName>
        <fullName evidence="3">DUF4493 domain-containing protein</fullName>
    </submittedName>
</protein>
<evidence type="ECO:0000256" key="2">
    <source>
        <dbReference type="SAM" id="SignalP"/>
    </source>
</evidence>
<feature type="compositionally biased region" description="Polar residues" evidence="1">
    <location>
        <begin position="47"/>
        <end position="59"/>
    </location>
</feature>
<dbReference type="RefSeq" id="WP_167966898.1">
    <property type="nucleotide sequence ID" value="NZ_CP050831.1"/>
</dbReference>
<evidence type="ECO:0000313" key="4">
    <source>
        <dbReference type="Proteomes" id="UP000501780"/>
    </source>
</evidence>
<dbReference type="AlphaFoldDB" id="A0A6H0KVW4"/>
<dbReference type="Pfam" id="PF14900">
    <property type="entry name" value="DUF4493"/>
    <property type="match status" value="1"/>
</dbReference>
<dbReference type="Proteomes" id="UP000501780">
    <property type="component" value="Chromosome"/>
</dbReference>
<feature type="signal peptide" evidence="2">
    <location>
        <begin position="1"/>
        <end position="18"/>
    </location>
</feature>
<gene>
    <name evidence="3" type="ORF">BacF7301_24940</name>
</gene>
<accession>A0A6H0KVW4</accession>
<evidence type="ECO:0000256" key="1">
    <source>
        <dbReference type="SAM" id="MobiDB-lite"/>
    </source>
</evidence>